<evidence type="ECO:0000256" key="4">
    <source>
        <dbReference type="ARBA" id="ARBA00022801"/>
    </source>
</evidence>
<dbReference type="PANTHER" id="PTHR46300">
    <property type="entry name" value="P450, PUTATIVE (EUROFUNG)-RELATED-RELATED"/>
    <property type="match status" value="1"/>
</dbReference>
<dbReference type="Pfam" id="PF00067">
    <property type="entry name" value="p450"/>
    <property type="match status" value="1"/>
</dbReference>
<sequence>MPYTLDHPSLQSTLTGVEFPSVVQFRGISYGNIPARFAKPEPAAKLPAKLDCSVYGPRCPQVPTDVGHLLRIPLAHALPAEPEDEFGCLNLDVAVPKAETISVSQKLPVLFWVHGGSQSVTFGSAASGVCDPSKIVSDSASLGLPMIVVSVQYRLNIFAFGDETSPKNLALLDLSLALQWVQEHIVGFGGDPNRVTLGGESAGAVYCHALMVMDAPAQQLILSSGTLFLSPPQPTERASGMISAVRNKLHEMGSYELRTAPSDIIVEAVKQTKLVSWFLRADTPLDSWQDKLGNVAQRLLLSDCQNEAVLWRAAIWATDKEALASAFDLAGEEQERLRNHYHIYPNRPSSSIIGALDFVNDYKFVHPVEKIVRQWQSAQKPVFRCLIDEPNPWQPSNGAQHAVDLLLLFGGFDTLIPDAARRTGKQMREKWIQFINGKDPWDPRVYAAFGPYGAYEELAQSAVKSRRRMEQLEPEQASTYGLQVLSDYKSGLARNNPMGSWCYANYVPTESSCRTYSGYACGEKMRGGGIEAWSASGYRLAAWHRIMQQGMPAQAQCLYTTGLAAVSTEPIIKAFSPGPFLVAILTHPVKMPQQTILLALSTIVLLLVGRWAVKAAQWRRTYKLPPQVPGIPIFGNTFQIPAVQQGPWAKKLAAQYGEMFTCKFGGSTWVFLNSSRVVTDLMERRAAIYSSRPPFPMTQSIMSDDSRIVLMPYNDKWRTLRKVMHSILSTRAMDIFMPFQDLESKHLLWDYLETPGRWWAANGRYANSVIMSVVFGRRSTLDDPDVVELFETIDLFLENQQPGSNIVDGFPVLEKLPKKLQWWRPRGEAIYRKTAAREVEGLQQRTKDGTQRRCFATDFLETEEIKKLGENQKLFVFGTLMEAGSDTSRVSLGQIIAGAATYPDWVVRARAELDAVCGSNGERLPQWEDRPRLKYISAVVKEGFRWRPNIAEIGAPTMLTRDDEYEGYKFPAGTVFTWNAWAIALNPDEYEQPERFWPERFLDGNEENALKGHWAFGPGRRVCVGWKVGEMNVWIAIARLLYCFDFKQIPGKPIDTMTIPQITKNSAPFDVDVTVRSPAHAALIRRDCEEAVHTKY</sequence>
<evidence type="ECO:0000256" key="6">
    <source>
        <dbReference type="ARBA" id="ARBA00023004"/>
    </source>
</evidence>
<comment type="similarity">
    <text evidence="1">Belongs to the type-B carboxylesterase/lipase family.</text>
</comment>
<name>A0ABR2XMJ2_9PEZI</name>
<keyword evidence="4" id="KW-0378">Hydrolase</keyword>
<keyword evidence="3" id="KW-0479">Metal-binding</keyword>
<comment type="similarity">
    <text evidence="2">Belongs to the cytochrome P450 family.</text>
</comment>
<dbReference type="PRINTS" id="PR00463">
    <property type="entry name" value="EP450I"/>
</dbReference>
<dbReference type="Proteomes" id="UP001465668">
    <property type="component" value="Unassembled WGS sequence"/>
</dbReference>
<evidence type="ECO:0000256" key="1">
    <source>
        <dbReference type="ARBA" id="ARBA00005964"/>
    </source>
</evidence>
<keyword evidence="6" id="KW-0408">Iron</keyword>
<dbReference type="PROSITE" id="PS00086">
    <property type="entry name" value="CYTOCHROME_P450"/>
    <property type="match status" value="1"/>
</dbReference>
<reference evidence="8 9" key="1">
    <citation type="submission" date="2024-02" db="EMBL/GenBank/DDBJ databases">
        <title>First draft genome assembly of two strains of Seiridium cardinale.</title>
        <authorList>
            <person name="Emiliani G."/>
            <person name="Scali E."/>
        </authorList>
    </citation>
    <scope>NUCLEOTIDE SEQUENCE [LARGE SCALE GENOMIC DNA]</scope>
    <source>
        <strain evidence="8 9">BM-138-000479</strain>
    </source>
</reference>
<dbReference type="Gene3D" id="3.40.50.1820">
    <property type="entry name" value="alpha/beta hydrolase"/>
    <property type="match status" value="1"/>
</dbReference>
<evidence type="ECO:0000259" key="7">
    <source>
        <dbReference type="Pfam" id="PF00135"/>
    </source>
</evidence>
<evidence type="ECO:0000313" key="9">
    <source>
        <dbReference type="Proteomes" id="UP001465668"/>
    </source>
</evidence>
<evidence type="ECO:0000313" key="8">
    <source>
        <dbReference type="EMBL" id="KAK9774962.1"/>
    </source>
</evidence>
<dbReference type="InterPro" id="IPR017972">
    <property type="entry name" value="Cyt_P450_CS"/>
</dbReference>
<dbReference type="InterPro" id="IPR002018">
    <property type="entry name" value="CarbesteraseB"/>
</dbReference>
<dbReference type="SUPFAM" id="SSF48264">
    <property type="entry name" value="Cytochrome P450"/>
    <property type="match status" value="1"/>
</dbReference>
<dbReference type="Gene3D" id="1.10.630.10">
    <property type="entry name" value="Cytochrome P450"/>
    <property type="match status" value="1"/>
</dbReference>
<dbReference type="InterPro" id="IPR019826">
    <property type="entry name" value="Carboxylesterase_B_AS"/>
</dbReference>
<keyword evidence="9" id="KW-1185">Reference proteome</keyword>
<feature type="domain" description="Carboxylesterase type B" evidence="7">
    <location>
        <begin position="21"/>
        <end position="453"/>
    </location>
</feature>
<dbReference type="CDD" id="cd11065">
    <property type="entry name" value="CYP64-like"/>
    <property type="match status" value="1"/>
</dbReference>
<evidence type="ECO:0000256" key="5">
    <source>
        <dbReference type="ARBA" id="ARBA00023002"/>
    </source>
</evidence>
<dbReference type="Pfam" id="PF00135">
    <property type="entry name" value="COesterase"/>
    <property type="match status" value="1"/>
</dbReference>
<dbReference type="InterPro" id="IPR002401">
    <property type="entry name" value="Cyt_P450_E_grp-I"/>
</dbReference>
<gene>
    <name evidence="8" type="ORF">SCAR479_08236</name>
</gene>
<dbReference type="EMBL" id="JARVKM010000037">
    <property type="protein sequence ID" value="KAK9774962.1"/>
    <property type="molecule type" value="Genomic_DNA"/>
</dbReference>
<dbReference type="InterPro" id="IPR001128">
    <property type="entry name" value="Cyt_P450"/>
</dbReference>
<keyword evidence="5" id="KW-0560">Oxidoreductase</keyword>
<proteinExistence type="inferred from homology"/>
<comment type="caution">
    <text evidence="8">The sequence shown here is derived from an EMBL/GenBank/DDBJ whole genome shotgun (WGS) entry which is preliminary data.</text>
</comment>
<dbReference type="PANTHER" id="PTHR46300:SF12">
    <property type="entry name" value="P450, PUTATIVE (EUROFUNG)-RELATED"/>
    <property type="match status" value="1"/>
</dbReference>
<dbReference type="InterPro" id="IPR050364">
    <property type="entry name" value="Cytochrome_P450_fung"/>
</dbReference>
<dbReference type="InterPro" id="IPR036396">
    <property type="entry name" value="Cyt_P450_sf"/>
</dbReference>
<dbReference type="InterPro" id="IPR029058">
    <property type="entry name" value="AB_hydrolase_fold"/>
</dbReference>
<accession>A0ABR2XMJ2</accession>
<dbReference type="PROSITE" id="PS00122">
    <property type="entry name" value="CARBOXYLESTERASE_B_1"/>
    <property type="match status" value="1"/>
</dbReference>
<organism evidence="8 9">
    <name type="scientific">Seiridium cardinale</name>
    <dbReference type="NCBI Taxonomy" id="138064"/>
    <lineage>
        <taxon>Eukaryota</taxon>
        <taxon>Fungi</taxon>
        <taxon>Dikarya</taxon>
        <taxon>Ascomycota</taxon>
        <taxon>Pezizomycotina</taxon>
        <taxon>Sordariomycetes</taxon>
        <taxon>Xylariomycetidae</taxon>
        <taxon>Amphisphaeriales</taxon>
        <taxon>Sporocadaceae</taxon>
        <taxon>Seiridium</taxon>
    </lineage>
</organism>
<dbReference type="SUPFAM" id="SSF53474">
    <property type="entry name" value="alpha/beta-Hydrolases"/>
    <property type="match status" value="1"/>
</dbReference>
<protein>
    <submittedName>
        <fullName evidence="8">Cytochrome P450</fullName>
    </submittedName>
</protein>
<evidence type="ECO:0000256" key="2">
    <source>
        <dbReference type="ARBA" id="ARBA00010617"/>
    </source>
</evidence>
<evidence type="ECO:0000256" key="3">
    <source>
        <dbReference type="ARBA" id="ARBA00022723"/>
    </source>
</evidence>